<comment type="caution">
    <text evidence="8">The sequence shown here is derived from an EMBL/GenBank/DDBJ whole genome shotgun (WGS) entry which is preliminary data.</text>
</comment>
<dbReference type="AlphaFoldDB" id="A0A978UIA8"/>
<evidence type="ECO:0000313" key="8">
    <source>
        <dbReference type="EMBL" id="KAH7514539.1"/>
    </source>
</evidence>
<feature type="transmembrane region" description="Helical" evidence="6">
    <location>
        <begin position="92"/>
        <end position="113"/>
    </location>
</feature>
<dbReference type="PANTHER" id="PTHR12483">
    <property type="entry name" value="SOLUTE CARRIER FAMILY 31 COPPER TRANSPORTERS"/>
    <property type="match status" value="1"/>
</dbReference>
<evidence type="ECO:0000256" key="3">
    <source>
        <dbReference type="ARBA" id="ARBA00022796"/>
    </source>
</evidence>
<keyword evidence="6" id="KW-0813">Transport</keyword>
<gene>
    <name evidence="8" type="ORF">FEM48_Zijuj11G0100200</name>
</gene>
<comment type="similarity">
    <text evidence="1 6">Belongs to the copper transporter (Ctr) (TC 1.A.56) family. SLC31A subfamily.</text>
</comment>
<protein>
    <recommendedName>
        <fullName evidence="6">Copper transport protein</fullName>
    </recommendedName>
</protein>
<dbReference type="OrthoDB" id="73901at2759"/>
<proteinExistence type="inferred from homology"/>
<evidence type="ECO:0000256" key="7">
    <source>
        <dbReference type="SAM" id="MobiDB-lite"/>
    </source>
</evidence>
<feature type="region of interest" description="Disordered" evidence="7">
    <location>
        <begin position="1"/>
        <end position="24"/>
    </location>
</feature>
<dbReference type="GO" id="GO:0005375">
    <property type="term" value="F:copper ion transmembrane transporter activity"/>
    <property type="evidence" value="ECO:0007669"/>
    <property type="project" value="UniProtKB-UniRule"/>
</dbReference>
<evidence type="ECO:0000256" key="5">
    <source>
        <dbReference type="ARBA" id="ARBA00023136"/>
    </source>
</evidence>
<dbReference type="Pfam" id="PF04145">
    <property type="entry name" value="Ctr"/>
    <property type="match status" value="1"/>
</dbReference>
<dbReference type="PANTHER" id="PTHR12483:SF85">
    <property type="entry name" value="COPPER TRANSPORT PROTEIN"/>
    <property type="match status" value="1"/>
</dbReference>
<dbReference type="GO" id="GO:0005886">
    <property type="term" value="C:plasma membrane"/>
    <property type="evidence" value="ECO:0007669"/>
    <property type="project" value="TreeGrafter"/>
</dbReference>
<keyword evidence="3 6" id="KW-0187">Copper transport</keyword>
<evidence type="ECO:0000256" key="6">
    <source>
        <dbReference type="RuleBase" id="RU367022"/>
    </source>
</evidence>
<reference evidence="8" key="1">
    <citation type="journal article" date="2021" name="Front. Plant Sci.">
        <title>Chromosome-Scale Genome Assembly for Chinese Sour Jujube and Insights Into Its Genome Evolution and Domestication Signature.</title>
        <authorList>
            <person name="Shen L.-Y."/>
            <person name="Luo H."/>
            <person name="Wang X.-L."/>
            <person name="Wang X.-M."/>
            <person name="Qiu X.-J."/>
            <person name="Liu H."/>
            <person name="Zhou S.-S."/>
            <person name="Jia K.-H."/>
            <person name="Nie S."/>
            <person name="Bao Y.-T."/>
            <person name="Zhang R.-G."/>
            <person name="Yun Q.-Z."/>
            <person name="Chai Y.-H."/>
            <person name="Lu J.-Y."/>
            <person name="Li Y."/>
            <person name="Zhao S.-W."/>
            <person name="Mao J.-F."/>
            <person name="Jia S.-G."/>
            <person name="Mao Y.-M."/>
        </authorList>
    </citation>
    <scope>NUCLEOTIDE SEQUENCE</scope>
    <source>
        <strain evidence="8">AT0</strain>
        <tissue evidence="8">Leaf</tissue>
    </source>
</reference>
<sequence>MDVPPEGHQQGDMPMNPPISPSVPKGDLSNTDNMNMMTTSFYWGKDVIVLFSGWPGEHVGMYILALLFVFLIAIAAEIFSVSPTVKAGTSPVVVGTIQTGVYVFRIGFLYLVMLSVMSFNAGIFLAAVAGHSVGFFLVKFRACALANRTNNVPKV</sequence>
<evidence type="ECO:0000256" key="2">
    <source>
        <dbReference type="ARBA" id="ARBA00022692"/>
    </source>
</evidence>
<name>A0A978UIA8_ZIZJJ</name>
<feature type="transmembrane region" description="Helical" evidence="6">
    <location>
        <begin position="59"/>
        <end position="80"/>
    </location>
</feature>
<evidence type="ECO:0000256" key="4">
    <source>
        <dbReference type="ARBA" id="ARBA00022989"/>
    </source>
</evidence>
<comment type="subcellular location">
    <subcellularLocation>
        <location evidence="6">Membrane</location>
        <topology evidence="6">Multi-pass membrane protein</topology>
    </subcellularLocation>
</comment>
<dbReference type="EMBL" id="JAEACU010000011">
    <property type="protein sequence ID" value="KAH7514539.1"/>
    <property type="molecule type" value="Genomic_DNA"/>
</dbReference>
<keyword evidence="6" id="KW-0186">Copper</keyword>
<organism evidence="8 9">
    <name type="scientific">Ziziphus jujuba var. spinosa</name>
    <dbReference type="NCBI Taxonomy" id="714518"/>
    <lineage>
        <taxon>Eukaryota</taxon>
        <taxon>Viridiplantae</taxon>
        <taxon>Streptophyta</taxon>
        <taxon>Embryophyta</taxon>
        <taxon>Tracheophyta</taxon>
        <taxon>Spermatophyta</taxon>
        <taxon>Magnoliopsida</taxon>
        <taxon>eudicotyledons</taxon>
        <taxon>Gunneridae</taxon>
        <taxon>Pentapetalae</taxon>
        <taxon>rosids</taxon>
        <taxon>fabids</taxon>
        <taxon>Rosales</taxon>
        <taxon>Rhamnaceae</taxon>
        <taxon>Paliureae</taxon>
        <taxon>Ziziphus</taxon>
    </lineage>
</organism>
<keyword evidence="5 6" id="KW-0472">Membrane</keyword>
<evidence type="ECO:0000256" key="1">
    <source>
        <dbReference type="ARBA" id="ARBA00006921"/>
    </source>
</evidence>
<accession>A0A978UIA8</accession>
<dbReference type="Proteomes" id="UP000813462">
    <property type="component" value="Unassembled WGS sequence"/>
</dbReference>
<evidence type="ECO:0000313" key="9">
    <source>
        <dbReference type="Proteomes" id="UP000813462"/>
    </source>
</evidence>
<feature type="transmembrane region" description="Helical" evidence="6">
    <location>
        <begin position="119"/>
        <end position="138"/>
    </location>
</feature>
<keyword evidence="2 6" id="KW-0812">Transmembrane</keyword>
<keyword evidence="6" id="KW-0406">Ion transport</keyword>
<dbReference type="InterPro" id="IPR007274">
    <property type="entry name" value="Cop_transporter"/>
</dbReference>
<keyword evidence="4 6" id="KW-1133">Transmembrane helix</keyword>